<keyword evidence="1" id="KW-1133">Transmembrane helix</keyword>
<dbReference type="EnsemblMetazoa" id="Aqu2.1.04510_001">
    <property type="protein sequence ID" value="Aqu2.1.04510_001"/>
    <property type="gene ID" value="Aqu2.1.04510"/>
</dbReference>
<organism evidence="2">
    <name type="scientific">Amphimedon queenslandica</name>
    <name type="common">Sponge</name>
    <dbReference type="NCBI Taxonomy" id="400682"/>
    <lineage>
        <taxon>Eukaryota</taxon>
        <taxon>Metazoa</taxon>
        <taxon>Porifera</taxon>
        <taxon>Demospongiae</taxon>
        <taxon>Heteroscleromorpha</taxon>
        <taxon>Haplosclerida</taxon>
        <taxon>Niphatidae</taxon>
        <taxon>Amphimedon</taxon>
    </lineage>
</organism>
<dbReference type="AlphaFoldDB" id="A0A1X7SR00"/>
<keyword evidence="1" id="KW-0472">Membrane</keyword>
<proteinExistence type="predicted"/>
<feature type="transmembrane region" description="Helical" evidence="1">
    <location>
        <begin position="358"/>
        <end position="379"/>
    </location>
</feature>
<feature type="transmembrane region" description="Helical" evidence="1">
    <location>
        <begin position="391"/>
        <end position="414"/>
    </location>
</feature>
<dbReference type="InParanoid" id="A0A1X7SR00"/>
<evidence type="ECO:0000256" key="1">
    <source>
        <dbReference type="SAM" id="Phobius"/>
    </source>
</evidence>
<reference evidence="2" key="1">
    <citation type="submission" date="2017-05" db="UniProtKB">
        <authorList>
            <consortium name="EnsemblMetazoa"/>
        </authorList>
    </citation>
    <scope>IDENTIFICATION</scope>
</reference>
<feature type="transmembrane region" description="Helical" evidence="1">
    <location>
        <begin position="100"/>
        <end position="125"/>
    </location>
</feature>
<keyword evidence="1" id="KW-0812">Transmembrane</keyword>
<name>A0A1X7SR00_AMPQE</name>
<sequence>MTSMSDNHYRALRDHVVREVLSHSHSIDNIESRCHLLELVNCNQPRPNEADPKPVFDPSNLSNVLKWFEDCGLEYPKEIVQYQQRHQILVPKPKKNCCCLWMTLTLIFLLLFSITFIISLVVIFLKPKVMNVNVRDPQNKTYPIIGLSTNVKLECYDTSITDTVNATAITLDSATIYTIPEHEVSTYQQVLPYINLNKCMSTTSSIHTLPIPVSYNTCYEPIYTASGGGTLNYSIDLVNSNPVRVSCAMRLFGFSIHSDYISYYNAARDPQADQPRSVYSSDCVGSNGTHSFSITLPRNSLLYFVLAVVNQTKVNVSISGNISAYLNEARYRGDECHLTHSNKSCSINFKKSRHNSDVCLFVNSTYAFQGKVNLFTTFITKQVYIYLSKYWIPSIPLGLFTLLFLFLLFAIIYAKRRKDC</sequence>
<accession>A0A1X7SR00</accession>
<protein>
    <submittedName>
        <fullName evidence="2">Uncharacterized protein</fullName>
    </submittedName>
</protein>
<evidence type="ECO:0000313" key="2">
    <source>
        <dbReference type="EnsemblMetazoa" id="Aqu2.1.04510_001"/>
    </source>
</evidence>